<dbReference type="GeneID" id="7829586"/>
<dbReference type="SUPFAM" id="SSF56112">
    <property type="entry name" value="Protein kinase-like (PK-like)"/>
    <property type="match status" value="1"/>
</dbReference>
<evidence type="ECO:0000256" key="5">
    <source>
        <dbReference type="SAM" id="Coils"/>
    </source>
</evidence>
<dbReference type="InParanoid" id="I7M6V5"/>
<dbReference type="SMART" id="SM00220">
    <property type="entry name" value="S_TKc"/>
    <property type="match status" value="1"/>
</dbReference>
<name>I7M6V5_TETTS</name>
<dbReference type="OrthoDB" id="341578at2759"/>
<gene>
    <name evidence="7" type="ORF">TTHERM_00058460</name>
</gene>
<dbReference type="STRING" id="312017.I7M6V5"/>
<dbReference type="GO" id="GO:0005776">
    <property type="term" value="C:autophagosome"/>
    <property type="evidence" value="ECO:0007669"/>
    <property type="project" value="TreeGrafter"/>
</dbReference>
<feature type="coiled-coil region" evidence="5">
    <location>
        <begin position="388"/>
        <end position="418"/>
    </location>
</feature>
<evidence type="ECO:0000256" key="1">
    <source>
        <dbReference type="ARBA" id="ARBA00022679"/>
    </source>
</evidence>
<dbReference type="KEGG" id="tet:TTHERM_00058460"/>
<dbReference type="InterPro" id="IPR011009">
    <property type="entry name" value="Kinase-like_dom_sf"/>
</dbReference>
<accession>I7M6V5</accession>
<evidence type="ECO:0000256" key="3">
    <source>
        <dbReference type="ARBA" id="ARBA00022777"/>
    </source>
</evidence>
<evidence type="ECO:0000256" key="2">
    <source>
        <dbReference type="ARBA" id="ARBA00022741"/>
    </source>
</evidence>
<feature type="domain" description="Protein kinase" evidence="6">
    <location>
        <begin position="23"/>
        <end position="300"/>
    </location>
</feature>
<dbReference type="eggNOG" id="KOG0032">
    <property type="taxonomic scope" value="Eukaryota"/>
</dbReference>
<keyword evidence="8" id="KW-1185">Reference proteome</keyword>
<keyword evidence="3 7" id="KW-0418">Kinase</keyword>
<evidence type="ECO:0000259" key="6">
    <source>
        <dbReference type="PROSITE" id="PS50011"/>
    </source>
</evidence>
<dbReference type="InterPro" id="IPR000719">
    <property type="entry name" value="Prot_kinase_dom"/>
</dbReference>
<keyword evidence="2" id="KW-0547">Nucleotide-binding</keyword>
<dbReference type="RefSeq" id="XP_001007579.3">
    <property type="nucleotide sequence ID" value="XM_001007579.3"/>
</dbReference>
<dbReference type="CDD" id="cd00180">
    <property type="entry name" value="PKc"/>
    <property type="match status" value="1"/>
</dbReference>
<dbReference type="GO" id="GO:0016020">
    <property type="term" value="C:membrane"/>
    <property type="evidence" value="ECO:0007669"/>
    <property type="project" value="TreeGrafter"/>
</dbReference>
<dbReference type="EMBL" id="GG662853">
    <property type="protein sequence ID" value="EAR87334.3"/>
    <property type="molecule type" value="Genomic_DNA"/>
</dbReference>
<dbReference type="PANTHER" id="PTHR24348:SF22">
    <property type="entry name" value="NON-SPECIFIC SERINE_THREONINE PROTEIN KINASE"/>
    <property type="match status" value="1"/>
</dbReference>
<dbReference type="InterPro" id="IPR045269">
    <property type="entry name" value="Atg1-like"/>
</dbReference>
<dbReference type="PROSITE" id="PS00108">
    <property type="entry name" value="PROTEIN_KINASE_ST"/>
    <property type="match status" value="1"/>
</dbReference>
<dbReference type="GO" id="GO:0004674">
    <property type="term" value="F:protein serine/threonine kinase activity"/>
    <property type="evidence" value="ECO:0007669"/>
    <property type="project" value="InterPro"/>
</dbReference>
<dbReference type="PANTHER" id="PTHR24348">
    <property type="entry name" value="SERINE/THREONINE-PROTEIN KINASE UNC-51-RELATED"/>
    <property type="match status" value="1"/>
</dbReference>
<keyword evidence="1" id="KW-0808">Transferase</keyword>
<evidence type="ECO:0000313" key="7">
    <source>
        <dbReference type="EMBL" id="EAR87334.3"/>
    </source>
</evidence>
<dbReference type="PROSITE" id="PS50011">
    <property type="entry name" value="PROTEIN_KINASE_DOM"/>
    <property type="match status" value="1"/>
</dbReference>
<keyword evidence="4" id="KW-0067">ATP-binding</keyword>
<sequence>MAQAQNQSQKKVKPISNTSYVIDFRENPIAKGSFGQIRRVYDLENTQKKLCCKIISIKDFKNLQSALNELRIIEQLPQNKNLVSFEKIKFNTQEDMYFIMEYCEGGNLQDYIYNNDYLSEIEIQDFLYQFVSGYADLHSHNILHRDLKPENILIHKKQYKIADFGLSTILEFKNQKVEGLGNLLTRAPELYPMHLRDQMFKDNKDYSKIDMFSLGVILYNLAYKEDSHPYVGTIRSLFGNNFQGDQSIHFCKSVNASKQIVFPPFPPRSEQLQNIIKKLCQKDVNQRMSFDELIQCDYIFDIKPVQENESQLNIFDSKIQSESDSILKLTQRQSYRQTIYPQPEIRLISQFFYEMDLQNNLNQSDIQNSSKSKILFDENDDLNQTSIKIMSEIEEQELQKQLDQIEEENRRNDKQNEETFAIFDKCLYLRQIVFFFDKVQLHLDAFIKMLEKKIKPLKKIQNIDLYIKIFQDLRITCALESNNRNETIYMQLENYYPKSSIYNFKLTPECVKFEQLRCQDEYQLITIIKQIQQQNQQNIKLTENLTLKAFYTFQEIFELFENLDEQQYKFEKKQTLINYWYIYQINRFLNCLSFFCNSPSFEKNTNKFHQYYELIDHYLTIDELRYKILEAVQLFNIHCIINID</sequence>
<proteinExistence type="predicted"/>
<dbReference type="Pfam" id="PF00069">
    <property type="entry name" value="Pkinase"/>
    <property type="match status" value="1"/>
</dbReference>
<organism evidence="7 8">
    <name type="scientific">Tetrahymena thermophila (strain SB210)</name>
    <dbReference type="NCBI Taxonomy" id="312017"/>
    <lineage>
        <taxon>Eukaryota</taxon>
        <taxon>Sar</taxon>
        <taxon>Alveolata</taxon>
        <taxon>Ciliophora</taxon>
        <taxon>Intramacronucleata</taxon>
        <taxon>Oligohymenophorea</taxon>
        <taxon>Hymenostomatida</taxon>
        <taxon>Tetrahymenina</taxon>
        <taxon>Tetrahymenidae</taxon>
        <taxon>Tetrahymena</taxon>
    </lineage>
</organism>
<dbReference type="AlphaFoldDB" id="I7M6V5"/>
<dbReference type="GO" id="GO:0005524">
    <property type="term" value="F:ATP binding"/>
    <property type="evidence" value="ECO:0007669"/>
    <property type="project" value="UniProtKB-KW"/>
</dbReference>
<protein>
    <submittedName>
        <fullName evidence="7">Serine/Threonine kinase domain protein</fullName>
    </submittedName>
</protein>
<keyword evidence="5" id="KW-0175">Coiled coil</keyword>
<dbReference type="GO" id="GO:0000045">
    <property type="term" value="P:autophagosome assembly"/>
    <property type="evidence" value="ECO:0007669"/>
    <property type="project" value="TreeGrafter"/>
</dbReference>
<dbReference type="GO" id="GO:0010506">
    <property type="term" value="P:regulation of autophagy"/>
    <property type="evidence" value="ECO:0007669"/>
    <property type="project" value="InterPro"/>
</dbReference>
<evidence type="ECO:0000256" key="4">
    <source>
        <dbReference type="ARBA" id="ARBA00022840"/>
    </source>
</evidence>
<dbReference type="GO" id="GO:0000407">
    <property type="term" value="C:phagophore assembly site"/>
    <property type="evidence" value="ECO:0007669"/>
    <property type="project" value="TreeGrafter"/>
</dbReference>
<evidence type="ECO:0000313" key="8">
    <source>
        <dbReference type="Proteomes" id="UP000009168"/>
    </source>
</evidence>
<dbReference type="Proteomes" id="UP000009168">
    <property type="component" value="Unassembled WGS sequence"/>
</dbReference>
<reference evidence="8" key="1">
    <citation type="journal article" date="2006" name="PLoS Biol.">
        <title>Macronuclear genome sequence of the ciliate Tetrahymena thermophila, a model eukaryote.</title>
        <authorList>
            <person name="Eisen J.A."/>
            <person name="Coyne R.S."/>
            <person name="Wu M."/>
            <person name="Wu D."/>
            <person name="Thiagarajan M."/>
            <person name="Wortman J.R."/>
            <person name="Badger J.H."/>
            <person name="Ren Q."/>
            <person name="Amedeo P."/>
            <person name="Jones K.M."/>
            <person name="Tallon L.J."/>
            <person name="Delcher A.L."/>
            <person name="Salzberg S.L."/>
            <person name="Silva J.C."/>
            <person name="Haas B.J."/>
            <person name="Majoros W.H."/>
            <person name="Farzad M."/>
            <person name="Carlton J.M."/>
            <person name="Smith R.K. Jr."/>
            <person name="Garg J."/>
            <person name="Pearlman R.E."/>
            <person name="Karrer K.M."/>
            <person name="Sun L."/>
            <person name="Manning G."/>
            <person name="Elde N.C."/>
            <person name="Turkewitz A.P."/>
            <person name="Asai D.J."/>
            <person name="Wilkes D.E."/>
            <person name="Wang Y."/>
            <person name="Cai H."/>
            <person name="Collins K."/>
            <person name="Stewart B.A."/>
            <person name="Lee S.R."/>
            <person name="Wilamowska K."/>
            <person name="Weinberg Z."/>
            <person name="Ruzzo W.L."/>
            <person name="Wloga D."/>
            <person name="Gaertig J."/>
            <person name="Frankel J."/>
            <person name="Tsao C.-C."/>
            <person name="Gorovsky M.A."/>
            <person name="Keeling P.J."/>
            <person name="Waller R.F."/>
            <person name="Patron N.J."/>
            <person name="Cherry J.M."/>
            <person name="Stover N.A."/>
            <person name="Krieger C.J."/>
            <person name="del Toro C."/>
            <person name="Ryder H.F."/>
            <person name="Williamson S.C."/>
            <person name="Barbeau R.A."/>
            <person name="Hamilton E.P."/>
            <person name="Orias E."/>
        </authorList>
    </citation>
    <scope>NUCLEOTIDE SEQUENCE [LARGE SCALE GENOMIC DNA]</scope>
    <source>
        <strain evidence="8">SB210</strain>
    </source>
</reference>
<dbReference type="GO" id="GO:0005829">
    <property type="term" value="C:cytosol"/>
    <property type="evidence" value="ECO:0007669"/>
    <property type="project" value="TreeGrafter"/>
</dbReference>
<dbReference type="InterPro" id="IPR008271">
    <property type="entry name" value="Ser/Thr_kinase_AS"/>
</dbReference>
<dbReference type="Gene3D" id="1.10.510.10">
    <property type="entry name" value="Transferase(Phosphotransferase) domain 1"/>
    <property type="match status" value="1"/>
</dbReference>